<dbReference type="RefSeq" id="WP_354365187.1">
    <property type="nucleotide sequence ID" value="NZ_JBEPLO010000012.1"/>
</dbReference>
<keyword evidence="5 7" id="KW-0456">Lyase</keyword>
<dbReference type="Gene3D" id="2.40.37.10">
    <property type="entry name" value="Lyase, Ornithine Decarboxylase, Chain A, domain 1"/>
    <property type="match status" value="1"/>
</dbReference>
<evidence type="ECO:0000256" key="4">
    <source>
        <dbReference type="ARBA" id="ARBA00023066"/>
    </source>
</evidence>
<dbReference type="SUPFAM" id="SSF50621">
    <property type="entry name" value="Alanine racemase C-terminal domain-like"/>
    <property type="match status" value="1"/>
</dbReference>
<evidence type="ECO:0000313" key="8">
    <source>
        <dbReference type="Proteomes" id="UP001549122"/>
    </source>
</evidence>
<keyword evidence="2" id="KW-0210">Decarboxylase</keyword>
<dbReference type="InterPro" id="IPR005730">
    <property type="entry name" value="Nsp_de-COase"/>
</dbReference>
<gene>
    <name evidence="7" type="ORF">ABID29_001267</name>
</gene>
<proteinExistence type="predicted"/>
<dbReference type="InterPro" id="IPR022643">
    <property type="entry name" value="De-COase2_C"/>
</dbReference>
<name>A0ABV2FHY6_9STRE</name>
<dbReference type="Pfam" id="PF00278">
    <property type="entry name" value="Orn_DAP_Arg_deC"/>
    <property type="match status" value="1"/>
</dbReference>
<organism evidence="7 8">
    <name type="scientific">Streptococcus rupicaprae</name>
    <dbReference type="NCBI Taxonomy" id="759619"/>
    <lineage>
        <taxon>Bacteria</taxon>
        <taxon>Bacillati</taxon>
        <taxon>Bacillota</taxon>
        <taxon>Bacilli</taxon>
        <taxon>Lactobacillales</taxon>
        <taxon>Streptococcaceae</taxon>
        <taxon>Streptococcus</taxon>
    </lineage>
</organism>
<protein>
    <submittedName>
        <fullName evidence="7">Carboxynorspermidine decarboxylase</fullName>
        <ecNumber evidence="7">4.1.1.96</ecNumber>
    </submittedName>
</protein>
<dbReference type="PANTHER" id="PTHR43727">
    <property type="entry name" value="DIAMINOPIMELATE DECARBOXYLASE"/>
    <property type="match status" value="1"/>
</dbReference>
<accession>A0ABV2FHY6</accession>
<dbReference type="PANTHER" id="PTHR43727:SF1">
    <property type="entry name" value="CARBOXYNORSPERMIDINE_CARBOXYSPERMIDINE DECARBOXYLASE"/>
    <property type="match status" value="1"/>
</dbReference>
<keyword evidence="8" id="KW-1185">Reference proteome</keyword>
<dbReference type="PIRSF" id="PIRSF038941">
    <property type="entry name" value="NspC"/>
    <property type="match status" value="1"/>
</dbReference>
<keyword evidence="4" id="KW-0745">Spermidine biosynthesis</keyword>
<evidence type="ECO:0000259" key="6">
    <source>
        <dbReference type="Pfam" id="PF00278"/>
    </source>
</evidence>
<dbReference type="InterPro" id="IPR029066">
    <property type="entry name" value="PLP-binding_barrel"/>
</dbReference>
<evidence type="ECO:0000256" key="2">
    <source>
        <dbReference type="ARBA" id="ARBA00022793"/>
    </source>
</evidence>
<evidence type="ECO:0000256" key="1">
    <source>
        <dbReference type="ARBA" id="ARBA00001933"/>
    </source>
</evidence>
<evidence type="ECO:0000313" key="7">
    <source>
        <dbReference type="EMBL" id="MET3558147.1"/>
    </source>
</evidence>
<feature type="domain" description="Orn/DAP/Arg decarboxylase 2 C-terminal" evidence="6">
    <location>
        <begin position="147"/>
        <end position="339"/>
    </location>
</feature>
<sequence length="383" mass="42781">MTEATIQWSVDKVPTPAFVVEENLLRQNLEILARVKEEAGCKILLAQKAFSMFHFYPLIAKYLDGTTASGIHEARLGYEEFGGETHVFSPAYRPEEIQELLPICDHLVFNSFSQWHRYKDQVLASGKSAGLRINPECSTQEGHAIYDPCSPGSRLGILDSQFEGQDLSGLDGLHFHTLCEQNSDDLVTTLKAVEAKFGQYLSQMKWLNFGGGHHISREEYDVDLLIAEVKRIKETYGVEVYLEPGEAIALNAGYLVAQVLDITENRGVFNAILDTSATCHMPDVLEMPYRPHIIGSGEPHEQPYTYRLGGPTCLAGDHIGEYSFAQPLEIGSRLIFCDMAIYSMVKTNTFNGMPLASIMAVDAHNQVSLVKSFGYEEFKRRLS</sequence>
<evidence type="ECO:0000256" key="5">
    <source>
        <dbReference type="ARBA" id="ARBA00023239"/>
    </source>
</evidence>
<dbReference type="Proteomes" id="UP001549122">
    <property type="component" value="Unassembled WGS sequence"/>
</dbReference>
<dbReference type="EMBL" id="JBEPLO010000012">
    <property type="protein sequence ID" value="MET3558147.1"/>
    <property type="molecule type" value="Genomic_DNA"/>
</dbReference>
<evidence type="ECO:0000256" key="3">
    <source>
        <dbReference type="ARBA" id="ARBA00022898"/>
    </source>
</evidence>
<dbReference type="SUPFAM" id="SSF51419">
    <property type="entry name" value="PLP-binding barrel"/>
    <property type="match status" value="1"/>
</dbReference>
<reference evidence="7 8" key="1">
    <citation type="submission" date="2024-06" db="EMBL/GenBank/DDBJ databases">
        <title>Genomic Encyclopedia of Type Strains, Phase IV (KMG-IV): sequencing the most valuable type-strain genomes for metagenomic binning, comparative biology and taxonomic classification.</title>
        <authorList>
            <person name="Goeker M."/>
        </authorList>
    </citation>
    <scope>NUCLEOTIDE SEQUENCE [LARGE SCALE GENOMIC DNA]</scope>
    <source>
        <strain evidence="7 8">DSM 28303</strain>
    </source>
</reference>
<keyword evidence="3" id="KW-0663">Pyridoxal phosphate</keyword>
<dbReference type="Gene3D" id="3.20.20.10">
    <property type="entry name" value="Alanine racemase"/>
    <property type="match status" value="1"/>
</dbReference>
<dbReference type="EC" id="4.1.1.96" evidence="7"/>
<dbReference type="GO" id="GO:0016829">
    <property type="term" value="F:lyase activity"/>
    <property type="evidence" value="ECO:0007669"/>
    <property type="project" value="UniProtKB-KW"/>
</dbReference>
<dbReference type="CDD" id="cd06829">
    <property type="entry name" value="PLPDE_III_CANSDC"/>
    <property type="match status" value="1"/>
</dbReference>
<dbReference type="InterPro" id="IPR009006">
    <property type="entry name" value="Ala_racemase/Decarboxylase_C"/>
</dbReference>
<comment type="cofactor">
    <cofactor evidence="1">
        <name>pyridoxal 5'-phosphate</name>
        <dbReference type="ChEBI" id="CHEBI:597326"/>
    </cofactor>
</comment>
<dbReference type="NCBIfam" id="TIGR01047">
    <property type="entry name" value="nspC"/>
    <property type="match status" value="1"/>
</dbReference>
<comment type="caution">
    <text evidence="7">The sequence shown here is derived from an EMBL/GenBank/DDBJ whole genome shotgun (WGS) entry which is preliminary data.</text>
</comment>